<dbReference type="InterPro" id="IPR029057">
    <property type="entry name" value="PRTase-like"/>
</dbReference>
<organism evidence="3 4">
    <name type="scientific">Emticicia agri</name>
    <dbReference type="NCBI Taxonomy" id="2492393"/>
    <lineage>
        <taxon>Bacteria</taxon>
        <taxon>Pseudomonadati</taxon>
        <taxon>Bacteroidota</taxon>
        <taxon>Cytophagia</taxon>
        <taxon>Cytophagales</taxon>
        <taxon>Leadbetterellaceae</taxon>
        <taxon>Emticicia</taxon>
    </lineage>
</organism>
<evidence type="ECO:0000256" key="1">
    <source>
        <dbReference type="ARBA" id="ARBA00008007"/>
    </source>
</evidence>
<proteinExistence type="inferred from homology"/>
<comment type="caution">
    <text evidence="3">The sequence shown here is derived from an EMBL/GenBank/DDBJ whole genome shotgun (WGS) entry which is preliminary data.</text>
</comment>
<evidence type="ECO:0000259" key="2">
    <source>
        <dbReference type="Pfam" id="PF00156"/>
    </source>
</evidence>
<evidence type="ECO:0000313" key="4">
    <source>
        <dbReference type="Proteomes" id="UP000293162"/>
    </source>
</evidence>
<reference evidence="3 4" key="1">
    <citation type="submission" date="2019-02" db="EMBL/GenBank/DDBJ databases">
        <title>Bacterial novel species Emticicia sp. 17J42-9 isolated from soil.</title>
        <authorList>
            <person name="Jung H.-Y."/>
        </authorList>
    </citation>
    <scope>NUCLEOTIDE SEQUENCE [LARGE SCALE GENOMIC DNA]</scope>
    <source>
        <strain evidence="3 4">17J42-9</strain>
    </source>
</reference>
<name>A0A4Q5M171_9BACT</name>
<dbReference type="PANTHER" id="PTHR47505:SF1">
    <property type="entry name" value="DNA UTILIZATION PROTEIN YHGH"/>
    <property type="match status" value="1"/>
</dbReference>
<dbReference type="EMBL" id="SEWF01000013">
    <property type="protein sequence ID" value="RYU95587.1"/>
    <property type="molecule type" value="Genomic_DNA"/>
</dbReference>
<dbReference type="InterPro" id="IPR000836">
    <property type="entry name" value="PRTase_dom"/>
</dbReference>
<evidence type="ECO:0000313" key="3">
    <source>
        <dbReference type="EMBL" id="RYU95587.1"/>
    </source>
</evidence>
<dbReference type="RefSeq" id="WP_130020980.1">
    <property type="nucleotide sequence ID" value="NZ_SEWF01000013.1"/>
</dbReference>
<protein>
    <submittedName>
        <fullName evidence="3">ComF family protein</fullName>
    </submittedName>
</protein>
<comment type="similarity">
    <text evidence="1">Belongs to the ComF/GntX family.</text>
</comment>
<feature type="domain" description="Phosphoribosyltransferase" evidence="2">
    <location>
        <begin position="136"/>
        <end position="224"/>
    </location>
</feature>
<sequence>MKWFNHLIDIIYPKTCEACREPLLGGEKLICTQCLISLPRTNTHLNPDELIQRRFWGKIAVSHTLAYLRFSKKSKVQHLLHQLKYKNKPELGSFLGELYGTDLKATGFDKKIDLIIGVPLHRQKEKQRGYNQANCIAEGLSKALEVPYDPTLVKKVLNTATQTRKSRFERFMNVKDAFEIVDKEKIKGKRIAIVDDVLTTGATIEAFAGTLLENGCTDVSVITIAIAD</sequence>
<dbReference type="Pfam" id="PF00156">
    <property type="entry name" value="Pribosyltran"/>
    <property type="match status" value="1"/>
</dbReference>
<dbReference type="InterPro" id="IPR051910">
    <property type="entry name" value="ComF/GntX_DNA_util-trans"/>
</dbReference>
<keyword evidence="4" id="KW-1185">Reference proteome</keyword>
<dbReference type="CDD" id="cd06223">
    <property type="entry name" value="PRTases_typeI"/>
    <property type="match status" value="1"/>
</dbReference>
<dbReference type="PANTHER" id="PTHR47505">
    <property type="entry name" value="DNA UTILIZATION PROTEIN YHGH"/>
    <property type="match status" value="1"/>
</dbReference>
<gene>
    <name evidence="3" type="ORF">EWM59_10775</name>
</gene>
<dbReference type="Proteomes" id="UP000293162">
    <property type="component" value="Unassembled WGS sequence"/>
</dbReference>
<dbReference type="OrthoDB" id="9779910at2"/>
<dbReference type="Gene3D" id="3.40.50.2020">
    <property type="match status" value="1"/>
</dbReference>
<dbReference type="AlphaFoldDB" id="A0A4Q5M171"/>
<accession>A0A4Q5M171</accession>
<dbReference type="SUPFAM" id="SSF53271">
    <property type="entry name" value="PRTase-like"/>
    <property type="match status" value="1"/>
</dbReference>